<gene>
    <name evidence="2" type="ORF">ACEU0G_000005</name>
</gene>
<evidence type="ECO:0000313" key="2">
    <source>
        <dbReference type="EMBL" id="MFG6110146.1"/>
    </source>
</evidence>
<reference evidence="2 3" key="1">
    <citation type="submission" date="2024-09" db="EMBL/GenBank/DDBJ databases">
        <authorList>
            <consortium name="All-Russian atlas of soil microorganisms"/>
            <consortium name="as a basis for the search for new antimicrobial producers and enzymes with unique properties"/>
            <person name="Sokolova E.A."/>
            <person name="Voronina E.N."/>
        </authorList>
    </citation>
    <scope>NUCLEOTIDE SEQUENCE [LARGE SCALE GENOMIC DNA]</scope>
    <source>
        <strain evidence="2 3">AF-22b-331.1</strain>
    </source>
</reference>
<evidence type="ECO:0000313" key="3">
    <source>
        <dbReference type="Proteomes" id="UP001605261"/>
    </source>
</evidence>
<protein>
    <recommendedName>
        <fullName evidence="4">Transmembrane protein</fullName>
    </recommendedName>
</protein>
<dbReference type="Proteomes" id="UP001605261">
    <property type="component" value="Unassembled WGS sequence"/>
</dbReference>
<keyword evidence="1" id="KW-0472">Membrane</keyword>
<feature type="transmembrane region" description="Helical" evidence="1">
    <location>
        <begin position="67"/>
        <end position="91"/>
    </location>
</feature>
<evidence type="ECO:0008006" key="4">
    <source>
        <dbReference type="Google" id="ProtNLM"/>
    </source>
</evidence>
<feature type="transmembrane region" description="Helical" evidence="1">
    <location>
        <begin position="98"/>
        <end position="123"/>
    </location>
</feature>
<keyword evidence="1" id="KW-0812">Transmembrane</keyword>
<dbReference type="RefSeq" id="WP_394163893.1">
    <property type="nucleotide sequence ID" value="NZ_JBHGCJ010000010.1"/>
</dbReference>
<comment type="caution">
    <text evidence="2">The sequence shown here is derived from an EMBL/GenBank/DDBJ whole genome shotgun (WGS) entry which is preliminary data.</text>
</comment>
<evidence type="ECO:0000256" key="1">
    <source>
        <dbReference type="SAM" id="Phobius"/>
    </source>
</evidence>
<proteinExistence type="predicted"/>
<sequence>MDASIPVAPNAHGLSHTDELLLRWLPRLHVIMAVLLLLWTIPSWWIVNDMFADMSAQARPPAPWADALPYLSAAIPAGMAVVCLIAGICLARRRGYAACMVAAGVSCVTFPAIALGVPTLILLTRPAVKALFGRNRP</sequence>
<feature type="transmembrane region" description="Helical" evidence="1">
    <location>
        <begin position="28"/>
        <end position="47"/>
    </location>
</feature>
<accession>A0ABW7CYV6</accession>
<keyword evidence="1" id="KW-1133">Transmembrane helix</keyword>
<dbReference type="EMBL" id="JBHGCJ010000010">
    <property type="protein sequence ID" value="MFG6110146.1"/>
    <property type="molecule type" value="Genomic_DNA"/>
</dbReference>
<keyword evidence="3" id="KW-1185">Reference proteome</keyword>
<organism evidence="2 3">
    <name type="scientific">Stenotrophomonas nematodicola</name>
    <dbReference type="NCBI Taxonomy" id="2656746"/>
    <lineage>
        <taxon>Bacteria</taxon>
        <taxon>Pseudomonadati</taxon>
        <taxon>Pseudomonadota</taxon>
        <taxon>Gammaproteobacteria</taxon>
        <taxon>Lysobacterales</taxon>
        <taxon>Lysobacteraceae</taxon>
        <taxon>Stenotrophomonas</taxon>
    </lineage>
</organism>
<name>A0ABW7CYV6_9GAMM</name>